<gene>
    <name evidence="9" type="ORF">JOC28_001214</name>
</gene>
<comment type="caution">
    <text evidence="9">The sequence shown here is derived from an EMBL/GenBank/DDBJ whole genome shotgun (WGS) entry which is preliminary data.</text>
</comment>
<evidence type="ECO:0000313" key="10">
    <source>
        <dbReference type="Proteomes" id="UP000697472"/>
    </source>
</evidence>
<organism evidence="9 10">
    <name type="scientific">Streptococcus loxodontisalivarius</name>
    <dbReference type="NCBI Taxonomy" id="1349415"/>
    <lineage>
        <taxon>Bacteria</taxon>
        <taxon>Bacillati</taxon>
        <taxon>Bacillota</taxon>
        <taxon>Bacilli</taxon>
        <taxon>Lactobacillales</taxon>
        <taxon>Streptococcaceae</taxon>
        <taxon>Streptococcus</taxon>
    </lineage>
</organism>
<keyword evidence="2" id="KW-0964">Secreted</keyword>
<protein>
    <submittedName>
        <fullName evidence="9">Heme-binding NEAT domain protein</fullName>
    </submittedName>
</protein>
<feature type="signal peptide" evidence="7">
    <location>
        <begin position="1"/>
        <end position="24"/>
    </location>
</feature>
<feature type="compositionally biased region" description="Low complexity" evidence="5">
    <location>
        <begin position="189"/>
        <end position="216"/>
    </location>
</feature>
<evidence type="ECO:0000259" key="8">
    <source>
        <dbReference type="SMART" id="SM00725"/>
    </source>
</evidence>
<sequence length="257" mass="27666">MKSYYKGLLICGLGLSLMAGQVQADTLSDLNTQKANLTQQIQEAQTASTSKTASVGVTILKEDQSGTSMMQQYIVSPASVTREANGSYTVLLTILHPEYWQEFKVNGADVTLVSDNQVSFTVSDITALQTCYVHVAAPALNYEGKYTTYMSFDSTAAASLAQSSSTANLDELNKQLEEVNQKIADETAKASTTTTTSTTSSSQETTTKATTESTTKSSKESTSESKASSNQGMVWILSLIIAFLGLSGLAYWWKKRS</sequence>
<dbReference type="CDD" id="cd06920">
    <property type="entry name" value="NEAT"/>
    <property type="match status" value="1"/>
</dbReference>
<dbReference type="Proteomes" id="UP000697472">
    <property type="component" value="Unassembled WGS sequence"/>
</dbReference>
<evidence type="ECO:0000313" key="9">
    <source>
        <dbReference type="EMBL" id="MBM7642914.1"/>
    </source>
</evidence>
<name>A0ABS2PS95_9STRE</name>
<keyword evidence="6" id="KW-0812">Transmembrane</keyword>
<evidence type="ECO:0000256" key="6">
    <source>
        <dbReference type="SAM" id="Phobius"/>
    </source>
</evidence>
<keyword evidence="3 7" id="KW-0732">Signal</keyword>
<accession>A0ABS2PS95</accession>
<keyword evidence="6" id="KW-0472">Membrane</keyword>
<evidence type="ECO:0000256" key="5">
    <source>
        <dbReference type="SAM" id="MobiDB-lite"/>
    </source>
</evidence>
<dbReference type="PANTHER" id="PTHR37824:SF1">
    <property type="entry name" value="IRON-REGULATED SURFACE DETERMINANT PROTEIN C"/>
    <property type="match status" value="1"/>
</dbReference>
<reference evidence="9 10" key="1">
    <citation type="submission" date="2021-01" db="EMBL/GenBank/DDBJ databases">
        <title>Genomic Encyclopedia of Type Strains, Phase IV (KMG-IV): sequencing the most valuable type-strain genomes for metagenomic binning, comparative biology and taxonomic classification.</title>
        <authorList>
            <person name="Goeker M."/>
        </authorList>
    </citation>
    <scope>NUCLEOTIDE SEQUENCE [LARGE SCALE GENOMIC DNA]</scope>
    <source>
        <strain evidence="9 10">DSM 27382</strain>
    </source>
</reference>
<evidence type="ECO:0000256" key="2">
    <source>
        <dbReference type="ARBA" id="ARBA00022512"/>
    </source>
</evidence>
<evidence type="ECO:0000256" key="1">
    <source>
        <dbReference type="ARBA" id="ARBA00004168"/>
    </source>
</evidence>
<feature type="domain" description="NEAT" evidence="8">
    <location>
        <begin position="48"/>
        <end position="160"/>
    </location>
</feature>
<feature type="chain" id="PRO_5045048460" evidence="7">
    <location>
        <begin position="25"/>
        <end position="257"/>
    </location>
</feature>
<evidence type="ECO:0000256" key="3">
    <source>
        <dbReference type="ARBA" id="ARBA00022729"/>
    </source>
</evidence>
<comment type="subcellular location">
    <subcellularLocation>
        <location evidence="1">Secreted</location>
        <location evidence="1">Cell wall</location>
        <topology evidence="1">Peptidoglycan-anchor</topology>
    </subcellularLocation>
</comment>
<dbReference type="InterPro" id="IPR006635">
    <property type="entry name" value="NEAT_dom"/>
</dbReference>
<feature type="region of interest" description="Disordered" evidence="5">
    <location>
        <begin position="185"/>
        <end position="225"/>
    </location>
</feature>
<keyword evidence="2" id="KW-0134">Cell wall</keyword>
<proteinExistence type="predicted"/>
<dbReference type="Gene3D" id="2.60.40.1850">
    <property type="match status" value="1"/>
</dbReference>
<evidence type="ECO:0000256" key="4">
    <source>
        <dbReference type="ARBA" id="ARBA00023088"/>
    </source>
</evidence>
<dbReference type="EMBL" id="JAFBEH010000022">
    <property type="protein sequence ID" value="MBM7642914.1"/>
    <property type="molecule type" value="Genomic_DNA"/>
</dbReference>
<dbReference type="InterPro" id="IPR037250">
    <property type="entry name" value="NEAT_dom_sf"/>
</dbReference>
<dbReference type="SUPFAM" id="SSF158911">
    <property type="entry name" value="NEAT domain-like"/>
    <property type="match status" value="1"/>
</dbReference>
<dbReference type="Pfam" id="PF05031">
    <property type="entry name" value="NEAT"/>
    <property type="match status" value="1"/>
</dbReference>
<dbReference type="InterPro" id="IPR050436">
    <property type="entry name" value="IsdA"/>
</dbReference>
<feature type="transmembrane region" description="Helical" evidence="6">
    <location>
        <begin position="232"/>
        <end position="253"/>
    </location>
</feature>
<dbReference type="RefSeq" id="WP_205009748.1">
    <property type="nucleotide sequence ID" value="NZ_JAFBEH010000022.1"/>
</dbReference>
<keyword evidence="10" id="KW-1185">Reference proteome</keyword>
<evidence type="ECO:0000256" key="7">
    <source>
        <dbReference type="SAM" id="SignalP"/>
    </source>
</evidence>
<dbReference type="PANTHER" id="PTHR37824">
    <property type="entry name" value="IRON-REGULATED SURFACE DETERMINANT PROTEIN C"/>
    <property type="match status" value="1"/>
</dbReference>
<keyword evidence="4" id="KW-0572">Peptidoglycan-anchor</keyword>
<dbReference type="SMART" id="SM00725">
    <property type="entry name" value="NEAT"/>
    <property type="match status" value="1"/>
</dbReference>
<keyword evidence="6" id="KW-1133">Transmembrane helix</keyword>